<sequence length="149" mass="15876">MVLALTFLVIVVGVVVGGILMYSRRINTTWAADAERLGLRYSRGGLISGPKISGTLENMPVEVATIPEQVNGYTLTKTTVLYRALGVDFHLDGATTDSGAFEDRFTIVTDAPEGLRAVLTPTRKAALLELLDSHPGLEVTDTALSVTTA</sequence>
<reference evidence="1" key="1">
    <citation type="submission" date="2018-06" db="EMBL/GenBank/DDBJ databases">
        <authorList>
            <person name="Zhirakovskaya E."/>
        </authorList>
    </citation>
    <scope>NUCLEOTIDE SEQUENCE</scope>
</reference>
<proteinExistence type="predicted"/>
<protein>
    <submittedName>
        <fullName evidence="1">Uncharacterized protein</fullName>
    </submittedName>
</protein>
<name>A0A3B0SRQ4_9ZZZZ</name>
<dbReference type="AlphaFoldDB" id="A0A3B0SRQ4"/>
<gene>
    <name evidence="1" type="ORF">MNBD_ACTINO01-1729</name>
</gene>
<dbReference type="EMBL" id="UOEI01000412">
    <property type="protein sequence ID" value="VAW04942.1"/>
    <property type="molecule type" value="Genomic_DNA"/>
</dbReference>
<evidence type="ECO:0000313" key="1">
    <source>
        <dbReference type="EMBL" id="VAW04942.1"/>
    </source>
</evidence>
<feature type="non-terminal residue" evidence="1">
    <location>
        <position position="149"/>
    </location>
</feature>
<accession>A0A3B0SRQ4</accession>
<organism evidence="1">
    <name type="scientific">hydrothermal vent metagenome</name>
    <dbReference type="NCBI Taxonomy" id="652676"/>
    <lineage>
        <taxon>unclassified sequences</taxon>
        <taxon>metagenomes</taxon>
        <taxon>ecological metagenomes</taxon>
    </lineage>
</organism>